<organism evidence="1 2">
    <name type="scientific">Geofilum rubicundum JCM 15548</name>
    <dbReference type="NCBI Taxonomy" id="1236989"/>
    <lineage>
        <taxon>Bacteria</taxon>
        <taxon>Pseudomonadati</taxon>
        <taxon>Bacteroidota</taxon>
        <taxon>Bacteroidia</taxon>
        <taxon>Marinilabiliales</taxon>
        <taxon>Marinilabiliaceae</taxon>
        <taxon>Geofilum</taxon>
    </lineage>
</organism>
<evidence type="ECO:0000313" key="1">
    <source>
        <dbReference type="EMBL" id="GAO27949.1"/>
    </source>
</evidence>
<keyword evidence="2" id="KW-1185">Reference proteome</keyword>
<dbReference type="EMBL" id="BAZW01000197">
    <property type="protein sequence ID" value="GAO27949.1"/>
    <property type="molecule type" value="Genomic_DNA"/>
</dbReference>
<gene>
    <name evidence="1" type="ORF">JCM15548_14837</name>
</gene>
<name>A0A0E9LRT8_9BACT</name>
<evidence type="ECO:0000313" key="2">
    <source>
        <dbReference type="Proteomes" id="UP000032900"/>
    </source>
</evidence>
<reference evidence="1 2" key="1">
    <citation type="journal article" date="2015" name="Microbes Environ.">
        <title>Distribution and evolution of nitrogen fixation genes in the phylum bacteroidetes.</title>
        <authorList>
            <person name="Inoue J."/>
            <person name="Oshima K."/>
            <person name="Suda W."/>
            <person name="Sakamoto M."/>
            <person name="Iino T."/>
            <person name="Noda S."/>
            <person name="Hongoh Y."/>
            <person name="Hattori M."/>
            <person name="Ohkuma M."/>
        </authorList>
    </citation>
    <scope>NUCLEOTIDE SEQUENCE [LARGE SCALE GENOMIC DNA]</scope>
    <source>
        <strain evidence="1">JCM 15548</strain>
    </source>
</reference>
<dbReference type="OrthoDB" id="893194at2"/>
<accession>A0A0E9LRT8</accession>
<proteinExistence type="predicted"/>
<dbReference type="PROSITE" id="PS51257">
    <property type="entry name" value="PROKAR_LIPOPROTEIN"/>
    <property type="match status" value="1"/>
</dbReference>
<protein>
    <submittedName>
        <fullName evidence="1">Uncharacterized protein</fullName>
    </submittedName>
</protein>
<sequence length="182" mass="20174">MKLITLFGLILLVFSCNGQRQNEDSSFSDLCENLPTITTPIVFNSNIDIQLKSVDLPKNRILNELNDKSGFSVFGKIFESKSLVTIVGYVPDDYGSPIVVTIDNKGNIIDSFSLYQSVGFDMGYYRSNFVTINSDKTISIVDSLITRKILEDGSNEIPDSDSLAVTKSRFKHAASGKIEKIE</sequence>
<dbReference type="AlphaFoldDB" id="A0A0E9LRT8"/>
<dbReference type="Proteomes" id="UP000032900">
    <property type="component" value="Unassembled WGS sequence"/>
</dbReference>
<comment type="caution">
    <text evidence="1">The sequence shown here is derived from an EMBL/GenBank/DDBJ whole genome shotgun (WGS) entry which is preliminary data.</text>
</comment>